<dbReference type="GO" id="GO:0008999">
    <property type="term" value="F:protein-N-terminal-alanine acetyltransferase activity"/>
    <property type="evidence" value="ECO:0007669"/>
    <property type="project" value="UniProtKB-EC"/>
</dbReference>
<dbReference type="PANTHER" id="PTHR43420:SF44">
    <property type="entry name" value="ACETYLTRANSFERASE YPEA"/>
    <property type="match status" value="1"/>
</dbReference>
<name>A0A9D2SHJ7_9FIRM</name>
<keyword evidence="3" id="KW-0808">Transferase</keyword>
<evidence type="ECO:0000256" key="5">
    <source>
        <dbReference type="RuleBase" id="RU363094"/>
    </source>
</evidence>
<dbReference type="InterPro" id="IPR000182">
    <property type="entry name" value="GNAT_dom"/>
</dbReference>
<evidence type="ECO:0000259" key="6">
    <source>
        <dbReference type="PROSITE" id="PS51186"/>
    </source>
</evidence>
<dbReference type="Pfam" id="PF00583">
    <property type="entry name" value="Acetyltransf_1"/>
    <property type="match status" value="1"/>
</dbReference>
<dbReference type="InterPro" id="IPR050680">
    <property type="entry name" value="YpeA/RimI_acetyltransf"/>
</dbReference>
<reference evidence="7" key="1">
    <citation type="journal article" date="2021" name="PeerJ">
        <title>Extensive microbial diversity within the chicken gut microbiome revealed by metagenomics and culture.</title>
        <authorList>
            <person name="Gilroy R."/>
            <person name="Ravi A."/>
            <person name="Getino M."/>
            <person name="Pursley I."/>
            <person name="Horton D.L."/>
            <person name="Alikhan N.F."/>
            <person name="Baker D."/>
            <person name="Gharbi K."/>
            <person name="Hall N."/>
            <person name="Watson M."/>
            <person name="Adriaenssens E.M."/>
            <person name="Foster-Nyarko E."/>
            <person name="Jarju S."/>
            <person name="Secka A."/>
            <person name="Antonio M."/>
            <person name="Oren A."/>
            <person name="Chaudhuri R.R."/>
            <person name="La Ragione R."/>
            <person name="Hildebrand F."/>
            <person name="Pallen M.J."/>
        </authorList>
    </citation>
    <scope>NUCLEOTIDE SEQUENCE</scope>
    <source>
        <strain evidence="7">CHK180-15479</strain>
    </source>
</reference>
<comment type="similarity">
    <text evidence="1 5">Belongs to the acetyltransferase family. RimI subfamily.</text>
</comment>
<sequence length="149" mass="17063">MDQGNGVRPMDVRDAEQVGELESICFSEPWSLPLIVSGLNSRLDTYFVYEKDGKILGYSVVRILADEGEIQRIAVLPAYRRQGIARKLMDAMMIFARKRGVCAVALEVRESNEGARNLYISYGFRQEAVRRGYYHNPAEDAIIMWNRRI</sequence>
<proteinExistence type="inferred from homology"/>
<evidence type="ECO:0000256" key="1">
    <source>
        <dbReference type="ARBA" id="ARBA00005395"/>
    </source>
</evidence>
<comment type="subcellular location">
    <subcellularLocation>
        <location evidence="5">Cytoplasm</location>
    </subcellularLocation>
</comment>
<dbReference type="EC" id="2.3.1.266" evidence="5"/>
<dbReference type="InterPro" id="IPR016181">
    <property type="entry name" value="Acyl_CoA_acyltransferase"/>
</dbReference>
<dbReference type="NCBIfam" id="TIGR01575">
    <property type="entry name" value="rimI"/>
    <property type="match status" value="1"/>
</dbReference>
<evidence type="ECO:0000256" key="4">
    <source>
        <dbReference type="ARBA" id="ARBA00023315"/>
    </source>
</evidence>
<evidence type="ECO:0000313" key="8">
    <source>
        <dbReference type="Proteomes" id="UP000823910"/>
    </source>
</evidence>
<keyword evidence="7" id="KW-0689">Ribosomal protein</keyword>
<feature type="domain" description="N-acetyltransferase" evidence="6">
    <location>
        <begin position="5"/>
        <end position="149"/>
    </location>
</feature>
<organism evidence="7 8">
    <name type="scientific">Candidatus Enterocloster excrementipullorum</name>
    <dbReference type="NCBI Taxonomy" id="2838559"/>
    <lineage>
        <taxon>Bacteria</taxon>
        <taxon>Bacillati</taxon>
        <taxon>Bacillota</taxon>
        <taxon>Clostridia</taxon>
        <taxon>Lachnospirales</taxon>
        <taxon>Lachnospiraceae</taxon>
        <taxon>Enterocloster</taxon>
    </lineage>
</organism>
<gene>
    <name evidence="7" type="primary">rimI</name>
    <name evidence="7" type="ORF">H9704_09995</name>
</gene>
<evidence type="ECO:0000256" key="2">
    <source>
        <dbReference type="ARBA" id="ARBA00022490"/>
    </source>
</evidence>
<evidence type="ECO:0000313" key="7">
    <source>
        <dbReference type="EMBL" id="HJC06470.1"/>
    </source>
</evidence>
<dbReference type="EMBL" id="DWWT01000048">
    <property type="protein sequence ID" value="HJC06470.1"/>
    <property type="molecule type" value="Genomic_DNA"/>
</dbReference>
<keyword evidence="4" id="KW-0012">Acyltransferase</keyword>
<dbReference type="GO" id="GO:0005840">
    <property type="term" value="C:ribosome"/>
    <property type="evidence" value="ECO:0007669"/>
    <property type="project" value="UniProtKB-KW"/>
</dbReference>
<dbReference type="AlphaFoldDB" id="A0A9D2SHJ7"/>
<comment type="catalytic activity">
    <reaction evidence="5">
        <text>N-terminal L-alanyl-[ribosomal protein bS18] + acetyl-CoA = N-terminal N(alpha)-acetyl-L-alanyl-[ribosomal protein bS18] + CoA + H(+)</text>
        <dbReference type="Rhea" id="RHEA:43756"/>
        <dbReference type="Rhea" id="RHEA-COMP:10676"/>
        <dbReference type="Rhea" id="RHEA-COMP:10677"/>
        <dbReference type="ChEBI" id="CHEBI:15378"/>
        <dbReference type="ChEBI" id="CHEBI:57287"/>
        <dbReference type="ChEBI" id="CHEBI:57288"/>
        <dbReference type="ChEBI" id="CHEBI:64718"/>
        <dbReference type="ChEBI" id="CHEBI:83683"/>
        <dbReference type="EC" id="2.3.1.266"/>
    </reaction>
</comment>
<comment type="function">
    <text evidence="5">Acetylates the N-terminal alanine of ribosomal protein bS18.</text>
</comment>
<dbReference type="Gene3D" id="3.40.630.30">
    <property type="match status" value="1"/>
</dbReference>
<dbReference type="Proteomes" id="UP000823910">
    <property type="component" value="Unassembled WGS sequence"/>
</dbReference>
<keyword evidence="2 5" id="KW-0963">Cytoplasm</keyword>
<accession>A0A9D2SHJ7</accession>
<dbReference type="GO" id="GO:0005737">
    <property type="term" value="C:cytoplasm"/>
    <property type="evidence" value="ECO:0007669"/>
    <property type="project" value="UniProtKB-SubCell"/>
</dbReference>
<reference evidence="7" key="2">
    <citation type="submission" date="2021-04" db="EMBL/GenBank/DDBJ databases">
        <authorList>
            <person name="Gilroy R."/>
        </authorList>
    </citation>
    <scope>NUCLEOTIDE SEQUENCE</scope>
    <source>
        <strain evidence="7">CHK180-15479</strain>
    </source>
</reference>
<keyword evidence="7" id="KW-0687">Ribonucleoprotein</keyword>
<protein>
    <recommendedName>
        <fullName evidence="5">[Ribosomal protein bS18]-alanine N-acetyltransferase</fullName>
        <ecNumber evidence="5">2.3.1.266</ecNumber>
    </recommendedName>
</protein>
<dbReference type="SUPFAM" id="SSF55729">
    <property type="entry name" value="Acyl-CoA N-acyltransferases (Nat)"/>
    <property type="match status" value="1"/>
</dbReference>
<dbReference type="CDD" id="cd04301">
    <property type="entry name" value="NAT_SF"/>
    <property type="match status" value="1"/>
</dbReference>
<dbReference type="InterPro" id="IPR006464">
    <property type="entry name" value="AcTrfase_RimI/Ard1"/>
</dbReference>
<comment type="caution">
    <text evidence="7">The sequence shown here is derived from an EMBL/GenBank/DDBJ whole genome shotgun (WGS) entry which is preliminary data.</text>
</comment>
<dbReference type="PANTHER" id="PTHR43420">
    <property type="entry name" value="ACETYLTRANSFERASE"/>
    <property type="match status" value="1"/>
</dbReference>
<evidence type="ECO:0000256" key="3">
    <source>
        <dbReference type="ARBA" id="ARBA00022679"/>
    </source>
</evidence>
<dbReference type="PROSITE" id="PS51186">
    <property type="entry name" value="GNAT"/>
    <property type="match status" value="1"/>
</dbReference>